<proteinExistence type="predicted"/>
<sequence>MLFARPVIWVLLYLYPLLSLAQLTVTSPVPRLVYQRNQSDEATILVTGLAPATATLVEARFVPMVLGQGDVTAWTTLPLLPTSTAFRGSVVVRKGQYRLNVRAKAGGSVLAETQVNRVGVGEVFVLAGQSNVYGGFQRVPGSEEDRVSCLDFRQEILSEYLLPFRFSNVSYGSNIGPSQPFHLWGILGDRLVRKLNVPVMFLGAALGGTSSDDWKQSAAGNVNSAPNFSVYRRLGVALMHYVSRTGARAVLWHQGENDRTTGEQTYFDNIQYVINKTRQQTGYNQLAWMVSRASYINGNTNPAVIAAQNRLITEIQDVFPGPATDSITGTANRPDNVHLLGEGLYRFVNTWEQCLTTAFFQNSKPFAPNDESTVITSGYTLPLTRRPGETIQASSLRTDAHESDNQYVAQILRADNNQLVYESAPSTANPLLVTLPANLPDGLYRMRTRSTHPVSVGTLGEPFLIQQSANATTSQPTIPLTTSGGTSDASILRFAYRYESGSHGFYTMARSDVPVETRVERIDGGSFNDSGWTVAPPNSQSPDYDEFADFNYIRNYPPVAFAVGGVEPGRYRLSVRRQGDTGAGLWYEVSLIDGRNILYYAMEPIPPIPPVLSADEIPTSPACLPESFSVSVTVTDGPVNNGNIFTIQLSDATGSFSSPTTIGTGGTSPIRVTLPAGLPDGSTYRIRVVGSNPAVTSAPSPFLRVCANMSASMADLSMVMQLNNRIPAIGQVVSLTVSLRNDGPQNATGVKAQSLLPPNLTFVDSPNAAIRESAGTVTIDAGTLAAGSTTPYIFRLKATQPGTFVTTAQIITSQTPDPDSQPNSGTGDGQDDSSVADLRTIDANGTLLVSPNPNQTPLPLVQSDQPPTNPTKADLSLDLGANYLTVSANGPDNITITITNAGGLTATNITAQVILPSGWTVTNSNGLTVIGQAVAATISSLPAGNSTTLTIPIQVKGSGTVVAQIFNAAQADPDSTPGNGFANGEDDEASISIRTR</sequence>
<dbReference type="Pfam" id="PF01345">
    <property type="entry name" value="DUF11"/>
    <property type="match status" value="2"/>
</dbReference>
<gene>
    <name evidence="5" type="ORF">GK091_04095</name>
</gene>
<feature type="region of interest" description="Disordered" evidence="2">
    <location>
        <begin position="970"/>
        <end position="996"/>
    </location>
</feature>
<dbReference type="PANTHER" id="PTHR34819:SF5">
    <property type="entry name" value="CONSERVED REPEAT DOMAIN PROTEIN"/>
    <property type="match status" value="1"/>
</dbReference>
<dbReference type="PANTHER" id="PTHR34819">
    <property type="entry name" value="LARGE CYSTEINE-RICH PERIPLASMIC PROTEIN OMCB"/>
    <property type="match status" value="1"/>
</dbReference>
<dbReference type="InterPro" id="IPR001434">
    <property type="entry name" value="OmcB-like_DUF11"/>
</dbReference>
<organism evidence="5 6">
    <name type="scientific">Spirosoma agri</name>
    <dbReference type="NCBI Taxonomy" id="1987381"/>
    <lineage>
        <taxon>Bacteria</taxon>
        <taxon>Pseudomonadati</taxon>
        <taxon>Bacteroidota</taxon>
        <taxon>Cytophagia</taxon>
        <taxon>Cytophagales</taxon>
        <taxon>Cytophagaceae</taxon>
        <taxon>Spirosoma</taxon>
    </lineage>
</organism>
<dbReference type="InterPro" id="IPR036514">
    <property type="entry name" value="SGNH_hydro_sf"/>
</dbReference>
<evidence type="ECO:0000259" key="4">
    <source>
        <dbReference type="Pfam" id="PF03629"/>
    </source>
</evidence>
<keyword evidence="6" id="KW-1185">Reference proteome</keyword>
<dbReference type="Proteomes" id="UP000477386">
    <property type="component" value="Unassembled WGS sequence"/>
</dbReference>
<feature type="domain" description="DUF11" evidence="3">
    <location>
        <begin position="715"/>
        <end position="826"/>
    </location>
</feature>
<evidence type="ECO:0000313" key="6">
    <source>
        <dbReference type="Proteomes" id="UP000477386"/>
    </source>
</evidence>
<dbReference type="AlphaFoldDB" id="A0A6M0IFB8"/>
<feature type="domain" description="DUF11" evidence="3">
    <location>
        <begin position="874"/>
        <end position="979"/>
    </location>
</feature>
<keyword evidence="1" id="KW-0378">Hydrolase</keyword>
<dbReference type="SUPFAM" id="SSF52266">
    <property type="entry name" value="SGNH hydrolase"/>
    <property type="match status" value="1"/>
</dbReference>
<dbReference type="Gene3D" id="2.60.40.10">
    <property type="entry name" value="Immunoglobulins"/>
    <property type="match status" value="2"/>
</dbReference>
<feature type="compositionally biased region" description="Polar residues" evidence="2">
    <location>
        <begin position="847"/>
        <end position="866"/>
    </location>
</feature>
<reference evidence="5 6" key="1">
    <citation type="submission" date="2020-02" db="EMBL/GenBank/DDBJ databases">
        <title>Draft genome sequence of two Spirosoma agri KCTC 52727 and Spirosoma terrae KCTC 52035.</title>
        <authorList>
            <person name="Rojas J."/>
            <person name="Ambika Manirajan B."/>
            <person name="Ratering S."/>
            <person name="Suarez C."/>
            <person name="Schnell S."/>
        </authorList>
    </citation>
    <scope>NUCLEOTIDE SEQUENCE [LARGE SCALE GENOMIC DNA]</scope>
    <source>
        <strain evidence="5 6">KCTC 52727</strain>
    </source>
</reference>
<dbReference type="Gene3D" id="3.40.50.1110">
    <property type="entry name" value="SGNH hydrolase"/>
    <property type="match status" value="1"/>
</dbReference>
<feature type="region of interest" description="Disordered" evidence="2">
    <location>
        <begin position="813"/>
        <end position="872"/>
    </location>
</feature>
<dbReference type="InterPro" id="IPR005181">
    <property type="entry name" value="SASA"/>
</dbReference>
<dbReference type="RefSeq" id="WP_164035338.1">
    <property type="nucleotide sequence ID" value="NZ_JAAGNZ010000001.1"/>
</dbReference>
<evidence type="ECO:0000259" key="3">
    <source>
        <dbReference type="Pfam" id="PF01345"/>
    </source>
</evidence>
<protein>
    <submittedName>
        <fullName evidence="5">DUF11 domain-containing protein</fullName>
    </submittedName>
</protein>
<dbReference type="InterPro" id="IPR013783">
    <property type="entry name" value="Ig-like_fold"/>
</dbReference>
<comment type="caution">
    <text evidence="5">The sequence shown here is derived from an EMBL/GenBank/DDBJ whole genome shotgun (WGS) entry which is preliminary data.</text>
</comment>
<dbReference type="NCBIfam" id="TIGR01451">
    <property type="entry name" value="B_ant_repeat"/>
    <property type="match status" value="1"/>
</dbReference>
<dbReference type="GO" id="GO:0016788">
    <property type="term" value="F:hydrolase activity, acting on ester bonds"/>
    <property type="evidence" value="ECO:0007669"/>
    <property type="project" value="UniProtKB-ARBA"/>
</dbReference>
<dbReference type="EMBL" id="JAAGNZ010000001">
    <property type="protein sequence ID" value="NEU66051.1"/>
    <property type="molecule type" value="Genomic_DNA"/>
</dbReference>
<evidence type="ECO:0000256" key="1">
    <source>
        <dbReference type="ARBA" id="ARBA00022801"/>
    </source>
</evidence>
<feature type="domain" description="Sialate O-acetylesterase" evidence="4">
    <location>
        <begin position="122"/>
        <end position="342"/>
    </location>
</feature>
<feature type="compositionally biased region" description="Polar residues" evidence="2">
    <location>
        <begin position="813"/>
        <end position="825"/>
    </location>
</feature>
<dbReference type="InterPro" id="IPR051172">
    <property type="entry name" value="Chlamydia_OmcB"/>
</dbReference>
<dbReference type="InterPro" id="IPR047589">
    <property type="entry name" value="DUF11_rpt"/>
</dbReference>
<accession>A0A6M0IFB8</accession>
<evidence type="ECO:0000256" key="2">
    <source>
        <dbReference type="SAM" id="MobiDB-lite"/>
    </source>
</evidence>
<name>A0A6M0IFB8_9BACT</name>
<evidence type="ECO:0000313" key="5">
    <source>
        <dbReference type="EMBL" id="NEU66051.1"/>
    </source>
</evidence>
<dbReference type="Pfam" id="PF03629">
    <property type="entry name" value="SASA"/>
    <property type="match status" value="1"/>
</dbReference>